<organism evidence="1 2">
    <name type="scientific">Ceratocystis pirilliformis</name>
    <dbReference type="NCBI Taxonomy" id="259994"/>
    <lineage>
        <taxon>Eukaryota</taxon>
        <taxon>Fungi</taxon>
        <taxon>Dikarya</taxon>
        <taxon>Ascomycota</taxon>
        <taxon>Pezizomycotina</taxon>
        <taxon>Sordariomycetes</taxon>
        <taxon>Hypocreomycetidae</taxon>
        <taxon>Microascales</taxon>
        <taxon>Ceratocystidaceae</taxon>
        <taxon>Ceratocystis</taxon>
    </lineage>
</organism>
<dbReference type="EMBL" id="JAWDJO010000105">
    <property type="protein sequence ID" value="KAL1893676.1"/>
    <property type="molecule type" value="Genomic_DNA"/>
</dbReference>
<reference evidence="1 2" key="1">
    <citation type="journal article" date="2024" name="IMA Fungus">
        <title>IMA Genome - F19 : A genome assembly and annotation guide to empower mycologists, including annotated draft genome sequences of Ceratocystis pirilliformis, Diaporthe australafricana, Fusarium ophioides, Paecilomyces lecythidis, and Sporothrix stenoceras.</title>
        <authorList>
            <person name="Aylward J."/>
            <person name="Wilson A.M."/>
            <person name="Visagie C.M."/>
            <person name="Spraker J."/>
            <person name="Barnes I."/>
            <person name="Buitendag C."/>
            <person name="Ceriani C."/>
            <person name="Del Mar Angel L."/>
            <person name="du Plessis D."/>
            <person name="Fuchs T."/>
            <person name="Gasser K."/>
            <person name="Kramer D."/>
            <person name="Li W."/>
            <person name="Munsamy K."/>
            <person name="Piso A."/>
            <person name="Price J.L."/>
            <person name="Sonnekus B."/>
            <person name="Thomas C."/>
            <person name="van der Nest A."/>
            <person name="van Dijk A."/>
            <person name="van Heerden A."/>
            <person name="van Vuuren N."/>
            <person name="Yilmaz N."/>
            <person name="Duong T.A."/>
            <person name="van der Merwe N.A."/>
            <person name="Wingfield M.J."/>
            <person name="Wingfield B.D."/>
        </authorList>
    </citation>
    <scope>NUCLEOTIDE SEQUENCE [LARGE SCALE GENOMIC DNA]</scope>
    <source>
        <strain evidence="1 2">CMW 12675</strain>
    </source>
</reference>
<comment type="caution">
    <text evidence="1">The sequence shown here is derived from an EMBL/GenBank/DDBJ whole genome shotgun (WGS) entry which is preliminary data.</text>
</comment>
<evidence type="ECO:0000313" key="1">
    <source>
        <dbReference type="EMBL" id="KAL1893676.1"/>
    </source>
</evidence>
<keyword evidence="2" id="KW-1185">Reference proteome</keyword>
<gene>
    <name evidence="1" type="ORF">Cpir12675_004023</name>
</gene>
<evidence type="ECO:0000313" key="2">
    <source>
        <dbReference type="Proteomes" id="UP001583280"/>
    </source>
</evidence>
<protein>
    <submittedName>
        <fullName evidence="1">Uncharacterized protein</fullName>
    </submittedName>
</protein>
<dbReference type="Proteomes" id="UP001583280">
    <property type="component" value="Unassembled WGS sequence"/>
</dbReference>
<name>A0ABR3YZ48_9PEZI</name>
<accession>A0ABR3YZ48</accession>
<sequence length="167" mass="18753">MGLPSGPLTFDEPKVSMAKIPMLKPSGYDMNRNVLEKIFGIDPSRFGALPKRIVVSILEGYHYTEQWYSVTGWIYVLEPVAWVPQLKKNYTKEVINVKKSKFNASASVSLKIEAGGSYMGMTASVKSTNEIKFEVFQSSFVKEIVNVSGNFGKVPVHEIFMYPTLRC</sequence>
<proteinExistence type="predicted"/>